<dbReference type="AlphaFoldDB" id="A0A8S2ZEK8"/>
<comment type="caution">
    <text evidence="1">The sequence shown here is derived from an EMBL/GenBank/DDBJ whole genome shotgun (WGS) entry which is preliminary data.</text>
</comment>
<accession>A0A8S2ZEK8</accession>
<reference evidence="1" key="1">
    <citation type="submission" date="2021-02" db="EMBL/GenBank/DDBJ databases">
        <authorList>
            <person name="Nowell W R."/>
        </authorList>
    </citation>
    <scope>NUCLEOTIDE SEQUENCE</scope>
</reference>
<sequence>MKLTQSLFDAGKYFSPTSTVNLKDSIPSPVT</sequence>
<proteinExistence type="predicted"/>
<evidence type="ECO:0000313" key="2">
    <source>
        <dbReference type="Proteomes" id="UP000681720"/>
    </source>
</evidence>
<gene>
    <name evidence="1" type="ORF">GIL414_LOCUS39931</name>
</gene>
<name>A0A8S2ZEK8_9BILA</name>
<dbReference type="Proteomes" id="UP000681720">
    <property type="component" value="Unassembled WGS sequence"/>
</dbReference>
<feature type="non-terminal residue" evidence="1">
    <location>
        <position position="31"/>
    </location>
</feature>
<evidence type="ECO:0000313" key="1">
    <source>
        <dbReference type="EMBL" id="CAF4624678.1"/>
    </source>
</evidence>
<dbReference type="EMBL" id="CAJOBJ010109548">
    <property type="protein sequence ID" value="CAF4624678.1"/>
    <property type="molecule type" value="Genomic_DNA"/>
</dbReference>
<protein>
    <submittedName>
        <fullName evidence="1">Uncharacterized protein</fullName>
    </submittedName>
</protein>
<organism evidence="1 2">
    <name type="scientific">Rotaria magnacalcarata</name>
    <dbReference type="NCBI Taxonomy" id="392030"/>
    <lineage>
        <taxon>Eukaryota</taxon>
        <taxon>Metazoa</taxon>
        <taxon>Spiralia</taxon>
        <taxon>Gnathifera</taxon>
        <taxon>Rotifera</taxon>
        <taxon>Eurotatoria</taxon>
        <taxon>Bdelloidea</taxon>
        <taxon>Philodinida</taxon>
        <taxon>Philodinidae</taxon>
        <taxon>Rotaria</taxon>
    </lineage>
</organism>